<dbReference type="Pfam" id="PF14630">
    <property type="entry name" value="ORC5_C"/>
    <property type="match status" value="1"/>
</dbReference>
<reference evidence="3" key="1">
    <citation type="submission" date="2022-11" db="UniProtKB">
        <authorList>
            <consortium name="WormBaseParasite"/>
        </authorList>
    </citation>
    <scope>IDENTIFICATION</scope>
</reference>
<evidence type="ECO:0000313" key="3">
    <source>
        <dbReference type="WBParaSite" id="ACRNAN_scaffold1107.g21727.t1"/>
    </source>
</evidence>
<organism evidence="2 3">
    <name type="scientific">Acrobeloides nanus</name>
    <dbReference type="NCBI Taxonomy" id="290746"/>
    <lineage>
        <taxon>Eukaryota</taxon>
        <taxon>Metazoa</taxon>
        <taxon>Ecdysozoa</taxon>
        <taxon>Nematoda</taxon>
        <taxon>Chromadorea</taxon>
        <taxon>Rhabditida</taxon>
        <taxon>Tylenchina</taxon>
        <taxon>Cephalobomorpha</taxon>
        <taxon>Cephaloboidea</taxon>
        <taxon>Cephalobidae</taxon>
        <taxon>Acrobeloides</taxon>
    </lineage>
</organism>
<accession>A0A914CJE1</accession>
<evidence type="ECO:0000259" key="1">
    <source>
        <dbReference type="Pfam" id="PF14630"/>
    </source>
</evidence>
<dbReference type="WBParaSite" id="ACRNAN_scaffold1107.g21727.t1">
    <property type="protein sequence ID" value="ACRNAN_scaffold1107.g21727.t1"/>
    <property type="gene ID" value="ACRNAN_scaffold1107.g21727"/>
</dbReference>
<feature type="domain" description="Origin recognition complex subunit 5 C-terminal" evidence="1">
    <location>
        <begin position="258"/>
        <end position="391"/>
    </location>
</feature>
<dbReference type="PANTHER" id="PTHR12705">
    <property type="entry name" value="ORIGIN RECOGNITION COMPLEX SUBUNIT 5"/>
    <property type="match status" value="1"/>
</dbReference>
<protein>
    <submittedName>
        <fullName evidence="3">Origin recognition complex subunit 5 C-terminal domain-containing protein</fullName>
    </submittedName>
</protein>
<dbReference type="GO" id="GO:0005664">
    <property type="term" value="C:nuclear origin of replication recognition complex"/>
    <property type="evidence" value="ECO:0007669"/>
    <property type="project" value="TreeGrafter"/>
</dbReference>
<dbReference type="GO" id="GO:0003688">
    <property type="term" value="F:DNA replication origin binding"/>
    <property type="evidence" value="ECO:0007669"/>
    <property type="project" value="TreeGrafter"/>
</dbReference>
<dbReference type="PANTHER" id="PTHR12705:SF0">
    <property type="entry name" value="ORIGIN RECOGNITION COMPLEX SUBUNIT 5"/>
    <property type="match status" value="1"/>
</dbReference>
<name>A0A914CJE1_9BILA</name>
<evidence type="ECO:0000313" key="2">
    <source>
        <dbReference type="Proteomes" id="UP000887540"/>
    </source>
</evidence>
<dbReference type="InterPro" id="IPR020796">
    <property type="entry name" value="ORC5"/>
</dbReference>
<keyword evidence="2" id="KW-1185">Reference proteome</keyword>
<dbReference type="GO" id="GO:0006270">
    <property type="term" value="P:DNA replication initiation"/>
    <property type="evidence" value="ECO:0007669"/>
    <property type="project" value="TreeGrafter"/>
</dbReference>
<dbReference type="AlphaFoldDB" id="A0A914CJE1"/>
<proteinExistence type="predicted"/>
<dbReference type="InterPro" id="IPR047088">
    <property type="entry name" value="ORC5_C"/>
</dbReference>
<dbReference type="Proteomes" id="UP000887540">
    <property type="component" value="Unplaced"/>
</dbReference>
<sequence length="409" mass="47528">MSQNSLHEIISLISLDSTDIPHIHVYGLPKRRLNEVVKAIREKEKITCIEVNCLLVETSTKTFLSEISHTTSKLKADSLESLISSLENWYENNKSGQILFLLTHAEALAKFKDLNWLTVFFSMCRNCFSCSIRCKIVTVSNMPWSKIGLLEMVSQPIQFQLKNFTREEIVKEIYTELEYPENFVNIVLKTVFNHCRDLEELIFMVKRTAQKFIKSGGDPSNFQANDWKSLDLILKTVKEDLFYRLDEPLSNFRNTVELPYLTKFVLIASYCASYNPISTDERFFTKGRDKNRRRAVNNRTQVVEKLHEIGPKPFELRRLFFIYLFFVKSFGKHNEKLENLPTVDINGQISQLCHLGLISRVSAPANLDLPKFRCDASLEFANEIARSLDIKDENEQSRLRDYLFDFASE</sequence>